<proteinExistence type="predicted"/>
<evidence type="ECO:0000313" key="2">
    <source>
        <dbReference type="Proteomes" id="UP001345963"/>
    </source>
</evidence>
<gene>
    <name evidence="1" type="ORF">ATANTOWER_008364</name>
</gene>
<dbReference type="Proteomes" id="UP001345963">
    <property type="component" value="Unassembled WGS sequence"/>
</dbReference>
<accession>A0ABU7BPC7</accession>
<reference evidence="1 2" key="1">
    <citation type="submission" date="2021-07" db="EMBL/GenBank/DDBJ databases">
        <authorList>
            <person name="Palmer J.M."/>
        </authorList>
    </citation>
    <scope>NUCLEOTIDE SEQUENCE [LARGE SCALE GENOMIC DNA]</scope>
    <source>
        <strain evidence="1 2">AT_MEX2019</strain>
        <tissue evidence="1">Muscle</tissue>
    </source>
</reference>
<evidence type="ECO:0000313" key="1">
    <source>
        <dbReference type="EMBL" id="MED6252199.1"/>
    </source>
</evidence>
<sequence length="136" mass="15859">MFSGAIKATDREQKPITQQPEIYQDFKRQQGIRTSSDRGVRVSGYRDLCGSRYQDIRQDFAPVSLKHSAPRYSLICGFYLKPLLLIHQRCSLQLFCWYSGMFSLQYWCRGHDLWIILFGIQSRLICTRSMGSLHSV</sequence>
<keyword evidence="2" id="KW-1185">Reference proteome</keyword>
<protein>
    <submittedName>
        <fullName evidence="1">Uncharacterized protein</fullName>
    </submittedName>
</protein>
<comment type="caution">
    <text evidence="1">The sequence shown here is derived from an EMBL/GenBank/DDBJ whole genome shotgun (WGS) entry which is preliminary data.</text>
</comment>
<organism evidence="1 2">
    <name type="scientific">Ataeniobius toweri</name>
    <dbReference type="NCBI Taxonomy" id="208326"/>
    <lineage>
        <taxon>Eukaryota</taxon>
        <taxon>Metazoa</taxon>
        <taxon>Chordata</taxon>
        <taxon>Craniata</taxon>
        <taxon>Vertebrata</taxon>
        <taxon>Euteleostomi</taxon>
        <taxon>Actinopterygii</taxon>
        <taxon>Neopterygii</taxon>
        <taxon>Teleostei</taxon>
        <taxon>Neoteleostei</taxon>
        <taxon>Acanthomorphata</taxon>
        <taxon>Ovalentaria</taxon>
        <taxon>Atherinomorphae</taxon>
        <taxon>Cyprinodontiformes</taxon>
        <taxon>Goodeidae</taxon>
        <taxon>Ataeniobius</taxon>
    </lineage>
</organism>
<name>A0ABU7BPC7_9TELE</name>
<dbReference type="EMBL" id="JAHUTI010061003">
    <property type="protein sequence ID" value="MED6252199.1"/>
    <property type="molecule type" value="Genomic_DNA"/>
</dbReference>